<organism evidence="1 2">
    <name type="scientific">Candidatus Schekmanbacteria bacterium RIFCSPLOWO2_12_FULL_38_15</name>
    <dbReference type="NCBI Taxonomy" id="1817883"/>
    <lineage>
        <taxon>Bacteria</taxon>
        <taxon>Candidatus Schekmaniibacteriota</taxon>
    </lineage>
</organism>
<proteinExistence type="predicted"/>
<comment type="caution">
    <text evidence="1">The sequence shown here is derived from an EMBL/GenBank/DDBJ whole genome shotgun (WGS) entry which is preliminary data.</text>
</comment>
<accession>A0A1F7SN60</accession>
<name>A0A1F7SN60_9BACT</name>
<dbReference type="STRING" id="1817883.A3G31_09565"/>
<dbReference type="AlphaFoldDB" id="A0A1F7SN60"/>
<gene>
    <name evidence="1" type="ORF">A3G31_09565</name>
</gene>
<evidence type="ECO:0000313" key="1">
    <source>
        <dbReference type="EMBL" id="OGL55209.1"/>
    </source>
</evidence>
<reference evidence="1 2" key="1">
    <citation type="journal article" date="2016" name="Nat. Commun.">
        <title>Thousands of microbial genomes shed light on interconnected biogeochemical processes in an aquifer system.</title>
        <authorList>
            <person name="Anantharaman K."/>
            <person name="Brown C.T."/>
            <person name="Hug L.A."/>
            <person name="Sharon I."/>
            <person name="Castelle C.J."/>
            <person name="Probst A.J."/>
            <person name="Thomas B.C."/>
            <person name="Singh A."/>
            <person name="Wilkins M.J."/>
            <person name="Karaoz U."/>
            <person name="Brodie E.L."/>
            <person name="Williams K.H."/>
            <person name="Hubbard S.S."/>
            <person name="Banfield J.F."/>
        </authorList>
    </citation>
    <scope>NUCLEOTIDE SEQUENCE [LARGE SCALE GENOMIC DNA]</scope>
</reference>
<sequence>MGEYKFTEYFEKEVLRKRPYLKKEWCIQVIENPLKTEPQEHNRFRFWGVIAEIEGHVLRVITLDDKKTIHNAFPDRGFKK</sequence>
<evidence type="ECO:0000313" key="2">
    <source>
        <dbReference type="Proteomes" id="UP000178082"/>
    </source>
</evidence>
<protein>
    <submittedName>
        <fullName evidence="1">Uncharacterized protein</fullName>
    </submittedName>
</protein>
<dbReference type="EMBL" id="MGDI01000003">
    <property type="protein sequence ID" value="OGL55209.1"/>
    <property type="molecule type" value="Genomic_DNA"/>
</dbReference>
<dbReference type="Proteomes" id="UP000178082">
    <property type="component" value="Unassembled WGS sequence"/>
</dbReference>